<keyword evidence="11 14" id="KW-0472">Membrane</keyword>
<dbReference type="RefSeq" id="WP_369340423.1">
    <property type="nucleotide sequence ID" value="NZ_JBFYGN010000037.1"/>
</dbReference>
<evidence type="ECO:0000259" key="17">
    <source>
        <dbReference type="Pfam" id="PF07715"/>
    </source>
</evidence>
<evidence type="ECO:0000313" key="18">
    <source>
        <dbReference type="EMBL" id="MEX8195228.1"/>
    </source>
</evidence>
<evidence type="ECO:0000256" key="11">
    <source>
        <dbReference type="ARBA" id="ARBA00023136"/>
    </source>
</evidence>
<dbReference type="InterPro" id="IPR010105">
    <property type="entry name" value="TonB_sidphr_rcpt"/>
</dbReference>
<evidence type="ECO:0000256" key="3">
    <source>
        <dbReference type="ARBA" id="ARBA00022448"/>
    </source>
</evidence>
<dbReference type="CDD" id="cd01347">
    <property type="entry name" value="ligand_gated_channel"/>
    <property type="match status" value="1"/>
</dbReference>
<evidence type="ECO:0000256" key="8">
    <source>
        <dbReference type="ARBA" id="ARBA00023004"/>
    </source>
</evidence>
<keyword evidence="6 14" id="KW-0812">Transmembrane</keyword>
<dbReference type="Pfam" id="PF00593">
    <property type="entry name" value="TonB_dep_Rec_b-barrel"/>
    <property type="match status" value="1"/>
</dbReference>
<keyword evidence="5" id="KW-0410">Iron transport</keyword>
<evidence type="ECO:0000256" key="15">
    <source>
        <dbReference type="RuleBase" id="RU003357"/>
    </source>
</evidence>
<dbReference type="InterPro" id="IPR037066">
    <property type="entry name" value="Plug_dom_sf"/>
</dbReference>
<dbReference type="Gene3D" id="2.40.170.20">
    <property type="entry name" value="TonB-dependent receptor, beta-barrel domain"/>
    <property type="match status" value="1"/>
</dbReference>
<keyword evidence="13 14" id="KW-0998">Cell outer membrane</keyword>
<comment type="caution">
    <text evidence="18">The sequence shown here is derived from an EMBL/GenBank/DDBJ whole genome shotgun (WGS) entry which is preliminary data.</text>
</comment>
<dbReference type="Proteomes" id="UP001561046">
    <property type="component" value="Unassembled WGS sequence"/>
</dbReference>
<keyword evidence="9" id="KW-0406">Ion transport</keyword>
<keyword evidence="12 18" id="KW-0675">Receptor</keyword>
<evidence type="ECO:0000256" key="1">
    <source>
        <dbReference type="ARBA" id="ARBA00004571"/>
    </source>
</evidence>
<gene>
    <name evidence="18" type="ORF">AB6724_20540</name>
</gene>
<dbReference type="PROSITE" id="PS52016">
    <property type="entry name" value="TONB_DEPENDENT_REC_3"/>
    <property type="match status" value="1"/>
</dbReference>
<keyword evidence="19" id="KW-1185">Reference proteome</keyword>
<evidence type="ECO:0000256" key="10">
    <source>
        <dbReference type="ARBA" id="ARBA00023077"/>
    </source>
</evidence>
<dbReference type="Gene3D" id="2.170.130.10">
    <property type="entry name" value="TonB-dependent receptor, plug domain"/>
    <property type="match status" value="1"/>
</dbReference>
<keyword evidence="7" id="KW-0732">Signal</keyword>
<keyword evidence="10 15" id="KW-0798">TonB box</keyword>
<dbReference type="InterPro" id="IPR036942">
    <property type="entry name" value="Beta-barrel_TonB_sf"/>
</dbReference>
<dbReference type="PANTHER" id="PTHR32552:SF68">
    <property type="entry name" value="FERRICHROME OUTER MEMBRANE TRANSPORTER_PHAGE RECEPTOR"/>
    <property type="match status" value="1"/>
</dbReference>
<organism evidence="18 19">
    <name type="scientific">Comamonas guangdongensis</name>
    <dbReference type="NCBI Taxonomy" id="510515"/>
    <lineage>
        <taxon>Bacteria</taxon>
        <taxon>Pseudomonadati</taxon>
        <taxon>Pseudomonadota</taxon>
        <taxon>Betaproteobacteria</taxon>
        <taxon>Burkholderiales</taxon>
        <taxon>Comamonadaceae</taxon>
        <taxon>Comamonas</taxon>
    </lineage>
</organism>
<dbReference type="NCBIfam" id="TIGR01783">
    <property type="entry name" value="TonB-siderophor"/>
    <property type="match status" value="1"/>
</dbReference>
<sequence>MVPLHVLAQTSAEGARDTGAAAGATLPEVTVATQAASEELVARRSASGTKTDTPLEEIPQTINVVTAAQLELTGALDINQALRYTPGFSSYGTDNRSDWYAALRGFTPTQFADGLQLPSTLNLASWRIDPYMIDSMSILRGPTSVLYGAGDPGAIVDVRTKQANGERVREVGIDVGNYARKQLEFDIGDRSSEDGTVSYRLVGVARDGNSLIGPRPDRRIALAPSVRLQPSADTSLTLSATYLQDRGDISSNFLPAQGTVLFNPNGKIAPKLYTGDPDFNYYRKQQWSIGYQLEHHVNSIWTLRQNTRFMRLSLDNASVWGGGFEDGSQTDMTRYAGLFDIGYRRFVIDNQAEAKFDTGAIKHTLLLGFEYSRQTTSDSEWLALAPSLNLYNPVYTPVTRAIFDGPDSYGLSSIQTRMNMFGIYAQDQLKWGRWVVTAGGRWDKARITQSDVVAETSQGQRDHAFSGRLGVSYLGDNGLSPYASYSTSFNPVIGTRIYGGTLAQPTRGRQLEAGMRWQPAGKQLMLNAALYQINQTHVLTPNYGLDPTGSTSVQTGEVRARGIELSATGKVSRNLSVVASYAYQDVKNVKAGDDSLGKWPVDIPRPRQMASLWADWTWHNGPLAGFGVGGGLRYQSSAAGAADNSLTVPGYTLYDASLHYTMDHWRFAFNVSNLFNRGYVSGCQSSSVCIYGNARTAMATAKYTW</sequence>
<dbReference type="InterPro" id="IPR000531">
    <property type="entry name" value="Beta-barrel_TonB"/>
</dbReference>
<evidence type="ECO:0000256" key="6">
    <source>
        <dbReference type="ARBA" id="ARBA00022692"/>
    </source>
</evidence>
<dbReference type="PANTHER" id="PTHR32552">
    <property type="entry name" value="FERRICHROME IRON RECEPTOR-RELATED"/>
    <property type="match status" value="1"/>
</dbReference>
<name>A0ABV4A0L6_9BURK</name>
<dbReference type="InterPro" id="IPR012910">
    <property type="entry name" value="Plug_dom"/>
</dbReference>
<comment type="subcellular location">
    <subcellularLocation>
        <location evidence="1 14">Cell outer membrane</location>
        <topology evidence="1 14">Multi-pass membrane protein</topology>
    </subcellularLocation>
</comment>
<comment type="similarity">
    <text evidence="2 14 15">Belongs to the TonB-dependent receptor family.</text>
</comment>
<protein>
    <submittedName>
        <fullName evidence="18">TonB-dependent siderophore receptor</fullName>
    </submittedName>
</protein>
<evidence type="ECO:0000313" key="19">
    <source>
        <dbReference type="Proteomes" id="UP001561046"/>
    </source>
</evidence>
<proteinExistence type="inferred from homology"/>
<evidence type="ECO:0000256" key="14">
    <source>
        <dbReference type="PROSITE-ProRule" id="PRU01360"/>
    </source>
</evidence>
<reference evidence="18 19" key="1">
    <citation type="journal article" date="2013" name="Int. J. Syst. Evol. Microbiol.">
        <title>Comamonas guangdongensis sp. nov., isolated from subterranean forest sediment, and emended description of the genus Comamonas.</title>
        <authorList>
            <person name="Zhang J."/>
            <person name="Wang Y."/>
            <person name="Zhou S."/>
            <person name="Wu C."/>
            <person name="He J."/>
            <person name="Li F."/>
        </authorList>
    </citation>
    <scope>NUCLEOTIDE SEQUENCE [LARGE SCALE GENOMIC DNA]</scope>
    <source>
        <strain evidence="18 19">CCTCC AB2011133</strain>
    </source>
</reference>
<evidence type="ECO:0000256" key="5">
    <source>
        <dbReference type="ARBA" id="ARBA00022496"/>
    </source>
</evidence>
<evidence type="ECO:0000259" key="16">
    <source>
        <dbReference type="Pfam" id="PF00593"/>
    </source>
</evidence>
<keyword evidence="3 14" id="KW-0813">Transport</keyword>
<feature type="domain" description="TonB-dependent receptor-like beta-barrel" evidence="16">
    <location>
        <begin position="230"/>
        <end position="674"/>
    </location>
</feature>
<evidence type="ECO:0000256" key="4">
    <source>
        <dbReference type="ARBA" id="ARBA00022452"/>
    </source>
</evidence>
<dbReference type="InterPro" id="IPR039426">
    <property type="entry name" value="TonB-dep_rcpt-like"/>
</dbReference>
<evidence type="ECO:0000256" key="9">
    <source>
        <dbReference type="ARBA" id="ARBA00023065"/>
    </source>
</evidence>
<evidence type="ECO:0000256" key="12">
    <source>
        <dbReference type="ARBA" id="ARBA00023170"/>
    </source>
</evidence>
<dbReference type="EMBL" id="JBFYGN010000037">
    <property type="protein sequence ID" value="MEX8195228.1"/>
    <property type="molecule type" value="Genomic_DNA"/>
</dbReference>
<evidence type="ECO:0000256" key="13">
    <source>
        <dbReference type="ARBA" id="ARBA00023237"/>
    </source>
</evidence>
<evidence type="ECO:0000256" key="7">
    <source>
        <dbReference type="ARBA" id="ARBA00022729"/>
    </source>
</evidence>
<dbReference type="SUPFAM" id="SSF56935">
    <property type="entry name" value="Porins"/>
    <property type="match status" value="1"/>
</dbReference>
<evidence type="ECO:0000256" key="2">
    <source>
        <dbReference type="ARBA" id="ARBA00009810"/>
    </source>
</evidence>
<accession>A0ABV4A0L6</accession>
<feature type="domain" description="TonB-dependent receptor plug" evidence="17">
    <location>
        <begin position="55"/>
        <end position="154"/>
    </location>
</feature>
<keyword evidence="4 14" id="KW-1134">Transmembrane beta strand</keyword>
<keyword evidence="8" id="KW-0408">Iron</keyword>
<dbReference type="Pfam" id="PF07715">
    <property type="entry name" value="Plug"/>
    <property type="match status" value="1"/>
</dbReference>